<dbReference type="Pfam" id="PF13302">
    <property type="entry name" value="Acetyltransf_3"/>
    <property type="match status" value="1"/>
</dbReference>
<dbReference type="InterPro" id="IPR000182">
    <property type="entry name" value="GNAT_dom"/>
</dbReference>
<name>A0A0L7TEY4_9GAMM</name>
<organism evidence="3 4">
    <name type="scientific">Winslowiella iniecta</name>
    <dbReference type="NCBI Taxonomy" id="1560201"/>
    <lineage>
        <taxon>Bacteria</taxon>
        <taxon>Pseudomonadati</taxon>
        <taxon>Pseudomonadota</taxon>
        <taxon>Gammaproteobacteria</taxon>
        <taxon>Enterobacterales</taxon>
        <taxon>Erwiniaceae</taxon>
        <taxon>Winslowiella</taxon>
    </lineage>
</organism>
<gene>
    <name evidence="2" type="ORF">NG42_11860</name>
    <name evidence="3" type="ORF">NG43_08090</name>
</gene>
<accession>A0A0L7TEY4</accession>
<dbReference type="InterPro" id="IPR051531">
    <property type="entry name" value="N-acetyltransferase"/>
</dbReference>
<evidence type="ECO:0000313" key="3">
    <source>
        <dbReference type="EMBL" id="KOC93910.1"/>
    </source>
</evidence>
<dbReference type="Proteomes" id="UP000036851">
    <property type="component" value="Unassembled WGS sequence"/>
</dbReference>
<dbReference type="OrthoDB" id="9801656at2"/>
<dbReference type="PATRIC" id="fig|1560201.3.peg.2523"/>
<proteinExistence type="predicted"/>
<keyword evidence="5" id="KW-1185">Reference proteome</keyword>
<dbReference type="PANTHER" id="PTHR43792:SF16">
    <property type="entry name" value="N-ACETYLTRANSFERASE DOMAIN-CONTAINING PROTEIN"/>
    <property type="match status" value="1"/>
</dbReference>
<dbReference type="EMBL" id="JRXF01000010">
    <property type="protein sequence ID" value="KOC93910.1"/>
    <property type="molecule type" value="Genomic_DNA"/>
</dbReference>
<reference evidence="4 5" key="1">
    <citation type="journal article" date="2015" name="Int. J. Syst. Evol. Microbiol.">
        <title>Erwinia iniecta sp. nov., isolated from Russian wheat aphids (Diuraphis noxia).</title>
        <authorList>
            <person name="Campillo T."/>
            <person name="Luna E."/>
            <person name="Portier P."/>
            <person name="Fischer-Le Saux M."/>
            <person name="Lapitan N."/>
            <person name="Tisserat N.A."/>
            <person name="Leach J.E."/>
        </authorList>
    </citation>
    <scope>NUCLEOTIDE SEQUENCE [LARGE SCALE GENOMIC DNA]</scope>
    <source>
        <strain evidence="2 5">B120</strain>
        <strain evidence="3 4">B149</strain>
    </source>
</reference>
<protein>
    <recommendedName>
        <fullName evidence="1">N-acetyltransferase domain-containing protein</fullName>
    </recommendedName>
</protein>
<dbReference type="GO" id="GO:0016747">
    <property type="term" value="F:acyltransferase activity, transferring groups other than amino-acyl groups"/>
    <property type="evidence" value="ECO:0007669"/>
    <property type="project" value="InterPro"/>
</dbReference>
<evidence type="ECO:0000313" key="4">
    <source>
        <dbReference type="Proteomes" id="UP000036851"/>
    </source>
</evidence>
<comment type="caution">
    <text evidence="3">The sequence shown here is derived from an EMBL/GenBank/DDBJ whole genome shotgun (WGS) entry which is preliminary data.</text>
</comment>
<dbReference type="AlphaFoldDB" id="A0A0L7TEY4"/>
<evidence type="ECO:0000259" key="1">
    <source>
        <dbReference type="PROSITE" id="PS51186"/>
    </source>
</evidence>
<dbReference type="InterPro" id="IPR016181">
    <property type="entry name" value="Acyl_CoA_acyltransferase"/>
</dbReference>
<dbReference type="EMBL" id="JRXE01000015">
    <property type="protein sequence ID" value="KOC89538.1"/>
    <property type="molecule type" value="Genomic_DNA"/>
</dbReference>
<dbReference type="Gene3D" id="3.40.630.30">
    <property type="match status" value="1"/>
</dbReference>
<evidence type="ECO:0000313" key="5">
    <source>
        <dbReference type="Proteomes" id="UP000037088"/>
    </source>
</evidence>
<evidence type="ECO:0000313" key="2">
    <source>
        <dbReference type="EMBL" id="KOC89538.1"/>
    </source>
</evidence>
<dbReference type="RefSeq" id="WP_052899582.1">
    <property type="nucleotide sequence ID" value="NZ_JRXE01000015.1"/>
</dbReference>
<dbReference type="SUPFAM" id="SSF55729">
    <property type="entry name" value="Acyl-CoA N-acyltransferases (Nat)"/>
    <property type="match status" value="1"/>
</dbReference>
<dbReference type="PANTHER" id="PTHR43792">
    <property type="entry name" value="GNAT FAMILY, PUTATIVE (AFU_ORTHOLOGUE AFUA_3G00765)-RELATED-RELATED"/>
    <property type="match status" value="1"/>
</dbReference>
<sequence>MSSGVTPRLNTPHLVLRAFTGDDFSACQQLWAGEQVSEDKRLSREQVWSKLLRHIGHWQVLGYGYWAVEEQATGQFVGSIGLAFNRRDLPEHYADWVETGWTLLPQAQGKGYATEAGRAMLAWAEQHLPPRIFCITDPDNRRSQLLAEKLGFQFTEVAAYGDKAIWLYTRAISV</sequence>
<feature type="domain" description="N-acetyltransferase" evidence="1">
    <location>
        <begin position="14"/>
        <end position="172"/>
    </location>
</feature>
<dbReference type="Proteomes" id="UP000037088">
    <property type="component" value="Unassembled WGS sequence"/>
</dbReference>
<dbReference type="PROSITE" id="PS51186">
    <property type="entry name" value="GNAT"/>
    <property type="match status" value="1"/>
</dbReference>
<dbReference type="STRING" id="1560201.NG42_11860"/>